<gene>
    <name evidence="2" type="ORF">RGQ15_11405</name>
</gene>
<dbReference type="EMBL" id="JAVQLW010000001">
    <property type="protein sequence ID" value="MDS9468173.1"/>
    <property type="molecule type" value="Genomic_DNA"/>
</dbReference>
<dbReference type="Gene3D" id="3.30.70.100">
    <property type="match status" value="1"/>
</dbReference>
<dbReference type="RefSeq" id="WP_311160344.1">
    <property type="nucleotide sequence ID" value="NZ_JAVQLW010000001.1"/>
</dbReference>
<dbReference type="Proteomes" id="UP001269144">
    <property type="component" value="Unassembled WGS sequence"/>
</dbReference>
<evidence type="ECO:0000313" key="2">
    <source>
        <dbReference type="EMBL" id="MDS9468173.1"/>
    </source>
</evidence>
<reference evidence="3" key="1">
    <citation type="submission" date="2023-07" db="EMBL/GenBank/DDBJ databases">
        <title>Paracoccus sp. MBLB3053 whole genome sequence.</title>
        <authorList>
            <person name="Hwang C.Y."/>
            <person name="Cho E.-S."/>
            <person name="Seo M.-J."/>
        </authorList>
    </citation>
    <scope>NUCLEOTIDE SEQUENCE [LARGE SCALE GENOMIC DNA]</scope>
    <source>
        <strain evidence="3">MBLB3053</strain>
    </source>
</reference>
<accession>A0ABU2HT12</accession>
<dbReference type="InterPro" id="IPR011008">
    <property type="entry name" value="Dimeric_a/b-barrel"/>
</dbReference>
<proteinExistence type="predicted"/>
<name>A0ABU2HT12_9RHOB</name>
<sequence>MPKAYWIGHVTVDDPAAYEAYRLANAAAFTKFGACFLVRGGDQHALEGRLRPRTVVIELADLATARACYESPEYQAALALRQPCSIADLVIVEGYEPV</sequence>
<feature type="domain" description="DUF1330" evidence="1">
    <location>
        <begin position="3"/>
        <end position="95"/>
    </location>
</feature>
<comment type="caution">
    <text evidence="2">The sequence shown here is derived from an EMBL/GenBank/DDBJ whole genome shotgun (WGS) entry which is preliminary data.</text>
</comment>
<evidence type="ECO:0000313" key="3">
    <source>
        <dbReference type="Proteomes" id="UP001269144"/>
    </source>
</evidence>
<organism evidence="2 3">
    <name type="scientific">Paracoccus aurantius</name>
    <dbReference type="NCBI Taxonomy" id="3073814"/>
    <lineage>
        <taxon>Bacteria</taxon>
        <taxon>Pseudomonadati</taxon>
        <taxon>Pseudomonadota</taxon>
        <taxon>Alphaproteobacteria</taxon>
        <taxon>Rhodobacterales</taxon>
        <taxon>Paracoccaceae</taxon>
        <taxon>Paracoccus</taxon>
    </lineage>
</organism>
<dbReference type="PANTHER" id="PTHR41521:SF4">
    <property type="entry name" value="BLR0684 PROTEIN"/>
    <property type="match status" value="1"/>
</dbReference>
<dbReference type="Pfam" id="PF07045">
    <property type="entry name" value="DUF1330"/>
    <property type="match status" value="1"/>
</dbReference>
<dbReference type="SUPFAM" id="SSF54909">
    <property type="entry name" value="Dimeric alpha+beta barrel"/>
    <property type="match status" value="1"/>
</dbReference>
<protein>
    <submittedName>
        <fullName evidence="2">DUF1330 domain-containing protein</fullName>
    </submittedName>
</protein>
<dbReference type="InterPro" id="IPR010753">
    <property type="entry name" value="DUF1330"/>
</dbReference>
<keyword evidence="3" id="KW-1185">Reference proteome</keyword>
<dbReference type="PANTHER" id="PTHR41521">
    <property type="match status" value="1"/>
</dbReference>
<evidence type="ECO:0000259" key="1">
    <source>
        <dbReference type="Pfam" id="PF07045"/>
    </source>
</evidence>